<protein>
    <submittedName>
        <fullName evidence="1">Uncharacterized protein</fullName>
    </submittedName>
</protein>
<evidence type="ECO:0000313" key="1">
    <source>
        <dbReference type="EMBL" id="MFC0243244.1"/>
    </source>
</evidence>
<evidence type="ECO:0000313" key="2">
    <source>
        <dbReference type="Proteomes" id="UP001589775"/>
    </source>
</evidence>
<organism evidence="1 2">
    <name type="scientific">Rhodopseudomonas telluris</name>
    <dbReference type="NCBI Taxonomy" id="644215"/>
    <lineage>
        <taxon>Bacteria</taxon>
        <taxon>Pseudomonadati</taxon>
        <taxon>Pseudomonadota</taxon>
        <taxon>Alphaproteobacteria</taxon>
        <taxon>Hyphomicrobiales</taxon>
        <taxon>Nitrobacteraceae</taxon>
        <taxon>Rhodopseudomonas</taxon>
    </lineage>
</organism>
<keyword evidence="2" id="KW-1185">Reference proteome</keyword>
<dbReference type="Proteomes" id="UP001589775">
    <property type="component" value="Unassembled WGS sequence"/>
</dbReference>
<proteinExistence type="predicted"/>
<gene>
    <name evidence="1" type="ORF">ACFFJ6_22355</name>
</gene>
<dbReference type="RefSeq" id="WP_378391957.1">
    <property type="nucleotide sequence ID" value="NZ_JBHLWM010000008.1"/>
</dbReference>
<comment type="caution">
    <text evidence="1">The sequence shown here is derived from an EMBL/GenBank/DDBJ whole genome shotgun (WGS) entry which is preliminary data.</text>
</comment>
<accession>A0ABV6EYD9</accession>
<name>A0ABV6EYD9_9BRAD</name>
<dbReference type="EMBL" id="JBHLWM010000008">
    <property type="protein sequence ID" value="MFC0243244.1"/>
    <property type="molecule type" value="Genomic_DNA"/>
</dbReference>
<reference evidence="1 2" key="1">
    <citation type="submission" date="2024-09" db="EMBL/GenBank/DDBJ databases">
        <authorList>
            <person name="Sun Q."/>
            <person name="Mori K."/>
        </authorList>
    </citation>
    <scope>NUCLEOTIDE SEQUENCE [LARGE SCALE GENOMIC DNA]</scope>
    <source>
        <strain evidence="1 2">KCTC 23279</strain>
    </source>
</reference>
<sequence>MWTEAEAVANPRKLFEAVLSDGPQRVRLPNQADIILTLEQSDEDAEKSLAALLKRPNYPEGTD</sequence>